<keyword evidence="2" id="KW-1185">Reference proteome</keyword>
<dbReference type="EMBL" id="CM037152">
    <property type="protein sequence ID" value="KAH7835831.1"/>
    <property type="molecule type" value="Genomic_DNA"/>
</dbReference>
<comment type="caution">
    <text evidence="1">The sequence shown here is derived from an EMBL/GenBank/DDBJ whole genome shotgun (WGS) entry which is preliminary data.</text>
</comment>
<sequence length="232" mass="26283">MQPQPATNQPYPPPTPSHPQSDTPSPPQSDTPSPQSVEQSPQVTGAGTSSSTRKRCPTQGFASSWKFVDPLIKAAILQSNQDKFDNQDGIEGNPLANVVSNKKASLLYKDWKCRMRTHYRKLRKAGLDTYSSPYPGVSMDGWKYLIDHVFKDSKMKRWRAGRKNRKKLPHNHTMGSRSFPAVISIEAKENGNKPFDFCAFFKRSHTRKNKQRIKPSCEVQHAEMVKVRDEAK</sequence>
<proteinExistence type="predicted"/>
<protein>
    <submittedName>
        <fullName evidence="1">Uncharacterized protein</fullName>
    </submittedName>
</protein>
<dbReference type="Proteomes" id="UP000828048">
    <property type="component" value="Chromosome 2"/>
</dbReference>
<gene>
    <name evidence="1" type="ORF">Vadar_030293</name>
</gene>
<evidence type="ECO:0000313" key="1">
    <source>
        <dbReference type="EMBL" id="KAH7835831.1"/>
    </source>
</evidence>
<reference evidence="1 2" key="1">
    <citation type="journal article" date="2021" name="Hortic Res">
        <title>High-quality reference genome and annotation aids understanding of berry development for evergreen blueberry (Vaccinium darrowii).</title>
        <authorList>
            <person name="Yu J."/>
            <person name="Hulse-Kemp A.M."/>
            <person name="Babiker E."/>
            <person name="Staton M."/>
        </authorList>
    </citation>
    <scope>NUCLEOTIDE SEQUENCE [LARGE SCALE GENOMIC DNA]</scope>
    <source>
        <strain evidence="2">cv. NJ 8807/NJ 8810</strain>
        <tissue evidence="1">Young leaf</tissue>
    </source>
</reference>
<accession>A0ACB7X4Y5</accession>
<evidence type="ECO:0000313" key="2">
    <source>
        <dbReference type="Proteomes" id="UP000828048"/>
    </source>
</evidence>
<organism evidence="1 2">
    <name type="scientific">Vaccinium darrowii</name>
    <dbReference type="NCBI Taxonomy" id="229202"/>
    <lineage>
        <taxon>Eukaryota</taxon>
        <taxon>Viridiplantae</taxon>
        <taxon>Streptophyta</taxon>
        <taxon>Embryophyta</taxon>
        <taxon>Tracheophyta</taxon>
        <taxon>Spermatophyta</taxon>
        <taxon>Magnoliopsida</taxon>
        <taxon>eudicotyledons</taxon>
        <taxon>Gunneridae</taxon>
        <taxon>Pentapetalae</taxon>
        <taxon>asterids</taxon>
        <taxon>Ericales</taxon>
        <taxon>Ericaceae</taxon>
        <taxon>Vaccinioideae</taxon>
        <taxon>Vaccinieae</taxon>
        <taxon>Vaccinium</taxon>
    </lineage>
</organism>
<name>A0ACB7X4Y5_9ERIC</name>